<dbReference type="InterPro" id="IPR015366">
    <property type="entry name" value="S53_propep"/>
</dbReference>
<feature type="active site" description="Charge relay system" evidence="12">
    <location>
        <position position="522"/>
    </location>
</feature>
<accession>A0ABR3PF17</accession>
<dbReference type="PANTHER" id="PTHR14218">
    <property type="entry name" value="PROTEASE S8 TRIPEPTIDYL PEPTIDASE I CLN2"/>
    <property type="match status" value="1"/>
</dbReference>
<evidence type="ECO:0000256" key="9">
    <source>
        <dbReference type="ARBA" id="ARBA00022825"/>
    </source>
</evidence>
<dbReference type="PANTHER" id="PTHR14218:SF39">
    <property type="entry name" value="PEPTIDASE S53 DOMAIN-CONTAINING PROTEIN"/>
    <property type="match status" value="1"/>
</dbReference>
<comment type="subcellular location">
    <subcellularLocation>
        <location evidence="4">Secreted</location>
        <location evidence="4">Extracellular space</location>
    </subcellularLocation>
</comment>
<dbReference type="GeneID" id="95974434"/>
<keyword evidence="8 12" id="KW-0378">Hydrolase</keyword>
<dbReference type="Pfam" id="PF00082">
    <property type="entry name" value="Peptidase_S8"/>
    <property type="match status" value="1"/>
</dbReference>
<evidence type="ECO:0000256" key="12">
    <source>
        <dbReference type="PROSITE-ProRule" id="PRU01032"/>
    </source>
</evidence>
<evidence type="ECO:0000313" key="15">
    <source>
        <dbReference type="EMBL" id="KAL1304330.1"/>
    </source>
</evidence>
<dbReference type="InterPro" id="IPR030400">
    <property type="entry name" value="Sedolisin_dom"/>
</dbReference>
<organism evidence="15 16">
    <name type="scientific">Neodothiora populina</name>
    <dbReference type="NCBI Taxonomy" id="2781224"/>
    <lineage>
        <taxon>Eukaryota</taxon>
        <taxon>Fungi</taxon>
        <taxon>Dikarya</taxon>
        <taxon>Ascomycota</taxon>
        <taxon>Pezizomycotina</taxon>
        <taxon>Dothideomycetes</taxon>
        <taxon>Dothideomycetidae</taxon>
        <taxon>Dothideales</taxon>
        <taxon>Dothioraceae</taxon>
        <taxon>Neodothiora</taxon>
    </lineage>
</organism>
<comment type="cofactor">
    <cofactor evidence="2">
        <name>Ca(2+)</name>
        <dbReference type="ChEBI" id="CHEBI:29108"/>
    </cofactor>
</comment>
<dbReference type="SUPFAM" id="SSF54897">
    <property type="entry name" value="Protease propeptides/inhibitors"/>
    <property type="match status" value="1"/>
</dbReference>
<evidence type="ECO:0000256" key="11">
    <source>
        <dbReference type="ARBA" id="ARBA00023145"/>
    </source>
</evidence>
<dbReference type="CDD" id="cd04056">
    <property type="entry name" value="Peptidases_S53"/>
    <property type="match status" value="1"/>
</dbReference>
<comment type="caution">
    <text evidence="12">Lacks conserved residue(s) required for the propagation of feature annotation.</text>
</comment>
<reference evidence="15 16" key="1">
    <citation type="submission" date="2024-07" db="EMBL/GenBank/DDBJ databases">
        <title>Draft sequence of the Neodothiora populina.</title>
        <authorList>
            <person name="Drown D.D."/>
            <person name="Schuette U.S."/>
            <person name="Buechlein A.B."/>
            <person name="Rusch D.R."/>
            <person name="Winton L.W."/>
            <person name="Adams G.A."/>
        </authorList>
    </citation>
    <scope>NUCLEOTIDE SEQUENCE [LARGE SCALE GENOMIC DNA]</scope>
    <source>
        <strain evidence="15 16">CPC 39397</strain>
    </source>
</reference>
<name>A0ABR3PF17_9PEZI</name>
<keyword evidence="9 12" id="KW-0720">Serine protease</keyword>
<dbReference type="SUPFAM" id="SSF52743">
    <property type="entry name" value="Subtilisin-like"/>
    <property type="match status" value="1"/>
</dbReference>
<evidence type="ECO:0000256" key="4">
    <source>
        <dbReference type="ARBA" id="ARBA00004239"/>
    </source>
</evidence>
<evidence type="ECO:0000256" key="8">
    <source>
        <dbReference type="ARBA" id="ARBA00022801"/>
    </source>
</evidence>
<keyword evidence="7" id="KW-0479">Metal-binding</keyword>
<dbReference type="SMART" id="SM00944">
    <property type="entry name" value="Pro-kuma_activ"/>
    <property type="match status" value="1"/>
</dbReference>
<sequence>MRTTGILLAAGLLAGSVNGKPIRARSPYTVKESHLLPSRWREVAPAPASHTINLRIALKQDRFHELERHLYEVSDPSHDRYGQHLTEHEVKKFVQPADQTLELVREWLADNGINDDHLSFSPAKDWITIPLPVERVESLLDTKYSLYRHDDGSETVRTLNWSLPSHLHEHIDTIQPTNSFFRAKPQAISLQVEKRPDLDSKALQYYEAPDVGSVCVANAVTPGCLRTLYGTIDYEPQSAGVNKMGLTDYLDESNNRSDTYLYLQRFRPEAKEAAYEFTFDVIDNGSTAQSYPPGYVEENEPDIEANLDVETMIGIGWPTPLIAYTTGGSPPFTADDTTTSNTNEPYLEWLSYVLATNDSDLAKVISTSYDDDEQTVPLSYAVRTCNEFAQLGARGVSLFFAAGDGGVGGAGSCYSNNGTNAPTFLPLFPSTCPYITSVGGTMNFNPEVVAHSGSYAGGGGFSDYFARPSYQDSVVTSYVEGLNGKYAGLYNASGRAYPDLAAQGLDYVIYWDGQSILVSGTSAATPTIASVFALVNDALVTAGKSTMGFLNPWLYQTGHTAFTDITSGSARGCGDISDGLGFPAKKSWDAVTGWGTPNFKDILSVLGVDGTFDSTKGAYSFAKDD</sequence>
<dbReference type="InterPro" id="IPR050819">
    <property type="entry name" value="Tripeptidyl-peptidase_I"/>
</dbReference>
<dbReference type="InterPro" id="IPR000209">
    <property type="entry name" value="Peptidase_S8/S53_dom"/>
</dbReference>
<evidence type="ECO:0000256" key="2">
    <source>
        <dbReference type="ARBA" id="ARBA00001913"/>
    </source>
</evidence>
<dbReference type="InterPro" id="IPR036852">
    <property type="entry name" value="Peptidase_S8/S53_dom_sf"/>
</dbReference>
<comment type="function">
    <text evidence="3">Secreted tripeptidyl-peptidase which degrades proteins at acidic pHs and is involved in virulence.</text>
</comment>
<keyword evidence="10" id="KW-0106">Calcium</keyword>
<evidence type="ECO:0000256" key="5">
    <source>
        <dbReference type="ARBA" id="ARBA00012462"/>
    </source>
</evidence>
<dbReference type="Proteomes" id="UP001562354">
    <property type="component" value="Unassembled WGS sequence"/>
</dbReference>
<gene>
    <name evidence="15" type="ORF">AAFC00_000731</name>
</gene>
<keyword evidence="6 12" id="KW-0645">Protease</keyword>
<dbReference type="CDD" id="cd11377">
    <property type="entry name" value="Pro-peptidase_S53"/>
    <property type="match status" value="1"/>
</dbReference>
<dbReference type="Pfam" id="PF09286">
    <property type="entry name" value="Pro-kuma_activ"/>
    <property type="match status" value="1"/>
</dbReference>
<proteinExistence type="predicted"/>
<feature type="signal peptide" evidence="13">
    <location>
        <begin position="1"/>
        <end position="19"/>
    </location>
</feature>
<keyword evidence="16" id="KW-1185">Reference proteome</keyword>
<dbReference type="Gene3D" id="3.40.50.200">
    <property type="entry name" value="Peptidase S8/S53 domain"/>
    <property type="match status" value="1"/>
</dbReference>
<evidence type="ECO:0000313" key="16">
    <source>
        <dbReference type="Proteomes" id="UP001562354"/>
    </source>
</evidence>
<evidence type="ECO:0000256" key="3">
    <source>
        <dbReference type="ARBA" id="ARBA00002451"/>
    </source>
</evidence>
<feature type="chain" id="PRO_5046147031" description="tripeptidyl-peptidase II" evidence="13">
    <location>
        <begin position="20"/>
        <end position="625"/>
    </location>
</feature>
<dbReference type="RefSeq" id="XP_069200605.1">
    <property type="nucleotide sequence ID" value="XM_069347437.1"/>
</dbReference>
<keyword evidence="13" id="KW-0732">Signal</keyword>
<evidence type="ECO:0000256" key="1">
    <source>
        <dbReference type="ARBA" id="ARBA00001910"/>
    </source>
</evidence>
<keyword evidence="11" id="KW-0865">Zymogen</keyword>
<evidence type="ECO:0000256" key="6">
    <source>
        <dbReference type="ARBA" id="ARBA00022670"/>
    </source>
</evidence>
<comment type="catalytic activity">
    <reaction evidence="1">
        <text>Release of an N-terminal tripeptide from a polypeptide.</text>
        <dbReference type="EC" id="3.4.14.10"/>
    </reaction>
</comment>
<feature type="domain" description="Peptidase S53" evidence="14">
    <location>
        <begin position="219"/>
        <end position="609"/>
    </location>
</feature>
<feature type="active site" description="Charge relay system" evidence="12">
    <location>
        <position position="308"/>
    </location>
</feature>
<evidence type="ECO:0000256" key="7">
    <source>
        <dbReference type="ARBA" id="ARBA00022723"/>
    </source>
</evidence>
<dbReference type="EMBL" id="JBFMKM010000009">
    <property type="protein sequence ID" value="KAL1304330.1"/>
    <property type="molecule type" value="Genomic_DNA"/>
</dbReference>
<evidence type="ECO:0000256" key="10">
    <source>
        <dbReference type="ARBA" id="ARBA00022837"/>
    </source>
</evidence>
<evidence type="ECO:0000259" key="14">
    <source>
        <dbReference type="PROSITE" id="PS51695"/>
    </source>
</evidence>
<comment type="caution">
    <text evidence="15">The sequence shown here is derived from an EMBL/GenBank/DDBJ whole genome shotgun (WGS) entry which is preliminary data.</text>
</comment>
<protein>
    <recommendedName>
        <fullName evidence="5">tripeptidyl-peptidase II</fullName>
        <ecNumber evidence="5">3.4.14.10</ecNumber>
    </recommendedName>
</protein>
<dbReference type="EC" id="3.4.14.10" evidence="5"/>
<evidence type="ECO:0000256" key="13">
    <source>
        <dbReference type="SAM" id="SignalP"/>
    </source>
</evidence>
<dbReference type="PROSITE" id="PS51695">
    <property type="entry name" value="SEDOLISIN"/>
    <property type="match status" value="1"/>
</dbReference>
<feature type="active site" description="Charge relay system" evidence="12">
    <location>
        <position position="304"/>
    </location>
</feature>